<accession>U5N8Z4</accession>
<name>U5N8Z4_9BURK</name>
<feature type="transmembrane region" description="Helical" evidence="1">
    <location>
        <begin position="282"/>
        <end position="302"/>
    </location>
</feature>
<dbReference type="SUPFAM" id="SSF48452">
    <property type="entry name" value="TPR-like"/>
    <property type="match status" value="1"/>
</dbReference>
<proteinExistence type="predicted"/>
<dbReference type="OrthoDB" id="5240474at2"/>
<feature type="transmembrane region" description="Helical" evidence="1">
    <location>
        <begin position="233"/>
        <end position="250"/>
    </location>
</feature>
<dbReference type="RefSeq" id="WP_022773940.1">
    <property type="nucleotide sequence ID" value="NC_022576.1"/>
</dbReference>
<feature type="transmembrane region" description="Helical" evidence="1">
    <location>
        <begin position="681"/>
        <end position="701"/>
    </location>
</feature>
<dbReference type="HOGENOM" id="CLU_331135_0_0_4"/>
<gene>
    <name evidence="2" type="ORF">Cenrod_1715</name>
</gene>
<dbReference type="InterPro" id="IPR011990">
    <property type="entry name" value="TPR-like_helical_dom_sf"/>
</dbReference>
<dbReference type="EMBL" id="CP004885">
    <property type="protein sequence ID" value="AGX87800.1"/>
    <property type="molecule type" value="Genomic_DNA"/>
</dbReference>
<feature type="transmembrane region" description="Helical" evidence="1">
    <location>
        <begin position="721"/>
        <end position="744"/>
    </location>
</feature>
<keyword evidence="3" id="KW-1185">Reference proteome</keyword>
<dbReference type="KEGG" id="cbx:Cenrod_1715"/>
<feature type="transmembrane region" description="Helical" evidence="1">
    <location>
        <begin position="12"/>
        <end position="36"/>
    </location>
</feature>
<dbReference type="AlphaFoldDB" id="U5N8Z4"/>
<evidence type="ECO:0000313" key="3">
    <source>
        <dbReference type="Proteomes" id="UP000017184"/>
    </source>
</evidence>
<feature type="transmembrane region" description="Helical" evidence="1">
    <location>
        <begin position="166"/>
        <end position="185"/>
    </location>
</feature>
<reference evidence="2 3" key="1">
    <citation type="journal article" date="2013" name="Genome Biol.">
        <title>Genomic analysis reveals key aspects of prokaryotic symbiosis in the phototrophic consortium "Chlorochromatium aggregatum".</title>
        <authorList>
            <person name="Liu Z."/>
            <person name="Muller J."/>
            <person name="Li T."/>
            <person name="Alvey R.M."/>
            <person name="Vogl K."/>
            <person name="Frigaard N.U."/>
            <person name="Rockwell N.C."/>
            <person name="Boyd E.S."/>
            <person name="Tomsho L.P."/>
            <person name="Schuster S.C."/>
            <person name="Henke P."/>
            <person name="Rohde M."/>
            <person name="Overmann J."/>
            <person name="Bryant D.A."/>
        </authorList>
    </citation>
    <scope>NUCLEOTIDE SEQUENCE [LARGE SCALE GENOMIC DNA]</scope>
    <source>
        <strain evidence="2">CR</strain>
    </source>
</reference>
<feature type="transmembrane region" description="Helical" evidence="1">
    <location>
        <begin position="314"/>
        <end position="338"/>
    </location>
</feature>
<keyword evidence="1" id="KW-1133">Transmembrane helix</keyword>
<evidence type="ECO:0000256" key="1">
    <source>
        <dbReference type="SAM" id="Phobius"/>
    </source>
</evidence>
<feature type="transmembrane region" description="Helical" evidence="1">
    <location>
        <begin position="79"/>
        <end position="99"/>
    </location>
</feature>
<evidence type="ECO:0000313" key="2">
    <source>
        <dbReference type="EMBL" id="AGX87800.1"/>
    </source>
</evidence>
<dbReference type="Proteomes" id="UP000017184">
    <property type="component" value="Chromosome"/>
</dbReference>
<feature type="transmembrane region" description="Helical" evidence="1">
    <location>
        <begin position="377"/>
        <end position="400"/>
    </location>
</feature>
<feature type="transmembrane region" description="Helical" evidence="1">
    <location>
        <begin position="191"/>
        <end position="221"/>
    </location>
</feature>
<feature type="transmembrane region" description="Helical" evidence="1">
    <location>
        <begin position="129"/>
        <end position="146"/>
    </location>
</feature>
<keyword evidence="1" id="KW-0812">Transmembrane</keyword>
<protein>
    <submittedName>
        <fullName evidence="2">TPR repeat protein</fullName>
    </submittedName>
</protein>
<feature type="transmembrane region" description="Helical" evidence="1">
    <location>
        <begin position="344"/>
        <end position="365"/>
    </location>
</feature>
<dbReference type="Gene3D" id="1.25.40.10">
    <property type="entry name" value="Tetratricopeptide repeat domain"/>
    <property type="match status" value="1"/>
</dbReference>
<feature type="transmembrane region" description="Helical" evidence="1">
    <location>
        <begin position="106"/>
        <end position="123"/>
    </location>
</feature>
<dbReference type="eggNOG" id="COG5617">
    <property type="taxonomic scope" value="Bacteria"/>
</dbReference>
<organism evidence="2 3">
    <name type="scientific">Candidatus Symbiobacter mobilis CR</name>
    <dbReference type="NCBI Taxonomy" id="946483"/>
    <lineage>
        <taxon>Bacteria</taxon>
        <taxon>Pseudomonadati</taxon>
        <taxon>Pseudomonadota</taxon>
        <taxon>Betaproteobacteria</taxon>
        <taxon>Burkholderiales</taxon>
        <taxon>Comamonadaceae</taxon>
    </lineage>
</organism>
<keyword evidence="1" id="KW-0472">Membrane</keyword>
<sequence>MAWGTWNPRQALAIDCAVAVLGALAVASVLGIEFLLCGNLPTGGDTASHLLYVWTFVHELLPRGYLTAWMPEVFGGFPFLSYYFPLPFVAIAGLAAVLPFAQAMKLGMFAAAMALPAAAWWGSVRLLGMPRRVAIWGVLGILPFLWQEQHSIWGGNLLSTLAGEFAYGYGALFAVLTLCAWQRAIATERHWWLVAAVLEVATGASHGFALLVTGFATTAYLFDAPRFLRNLRLLVLGHGLAFLLLGGWLWPMMEMHALTVPNDAFFEVRQWRELLPAGMEPVVGGGLFAAMVLLASALLPGAGHRFAQSGTDALRHVAFFAVSTMLAAVGFLAAGLVGLANIRFFPFVWLLGGLACGWLWGYACMHVAQALPAAIRWGWHVLGLAAAVAFIGHVAVGIAVAPDWGLWNHSGLEAKPQWNRLSTLFPAMSGPPDGPRLLFEHDPANHDLGSTRVLEALPMFLGGRPVLEGLYMESALLGPAIYQLQSEVSRHPSSPLARFPSASMDLELAAEHMRFLYANDVLVRHPETVSAFAASPLFTPVTSAAPFHVFRVRDFHTHLVDLVDHGDQVLRWESRRRWMENAFAWFRSRSRFARELPVFHDGVPPTLATAAPDARIHDIRLDRHRIAWKTHAVGSAHLLRVAWHPRWQLATRGELFLAGPGLMLVVPQEASVVLEYGHTPIGIAGMVGTALGLAGLAWAIFAQRRQRVQHAPQPCLAPSGYWPRGWVAMLWPLLLVVLGVTLHVHNPERLYAKAWVAMRAQQFQQAADVFDKAFALRRGDAKQEEALFWAAKAAEQAGLPARAIKRYRLLVRDFHGYWLPESLYTLSTLEAQAGRTEQAIPLRHRLRQEYPHNRWTQRMEQELGQ</sequence>
<dbReference type="eggNOG" id="COG1729">
    <property type="taxonomic scope" value="Bacteria"/>
</dbReference>
<dbReference type="STRING" id="946483.Cenrod_1715"/>